<reference evidence="2" key="1">
    <citation type="journal article" date="2020" name="Nature">
        <title>Giant virus diversity and host interactions through global metagenomics.</title>
        <authorList>
            <person name="Schulz F."/>
            <person name="Roux S."/>
            <person name="Paez-Espino D."/>
            <person name="Jungbluth S."/>
            <person name="Walsh D.A."/>
            <person name="Denef V.J."/>
            <person name="McMahon K.D."/>
            <person name="Konstantinidis K.T."/>
            <person name="Eloe-Fadrosh E.A."/>
            <person name="Kyrpides N.C."/>
            <person name="Woyke T."/>
        </authorList>
    </citation>
    <scope>NUCLEOTIDE SEQUENCE</scope>
    <source>
        <strain evidence="2">GVMAG-M-3300001348-25</strain>
    </source>
</reference>
<proteinExistence type="predicted"/>
<evidence type="ECO:0000313" key="2">
    <source>
        <dbReference type="EMBL" id="QHT28205.1"/>
    </source>
</evidence>
<accession>A0A6C0ELI9</accession>
<evidence type="ECO:0000256" key="1">
    <source>
        <dbReference type="SAM" id="Phobius"/>
    </source>
</evidence>
<dbReference type="EMBL" id="MN738853">
    <property type="protein sequence ID" value="QHT28205.1"/>
    <property type="molecule type" value="Genomic_DNA"/>
</dbReference>
<organism evidence="2">
    <name type="scientific">viral metagenome</name>
    <dbReference type="NCBI Taxonomy" id="1070528"/>
    <lineage>
        <taxon>unclassified sequences</taxon>
        <taxon>metagenomes</taxon>
        <taxon>organismal metagenomes</taxon>
    </lineage>
</organism>
<feature type="transmembrane region" description="Helical" evidence="1">
    <location>
        <begin position="53"/>
        <end position="74"/>
    </location>
</feature>
<keyword evidence="1" id="KW-0812">Transmembrane</keyword>
<sequence length="81" mass="9361">MGKLFIKQNINYLALTLFFICFATILYSKPAFIYNNDGSLKHFGVGYKNKSVLPMWFIVIILAVLSYTSVLYLVTFSKNMY</sequence>
<protein>
    <submittedName>
        <fullName evidence="2">Uncharacterized protein</fullName>
    </submittedName>
</protein>
<keyword evidence="1" id="KW-1133">Transmembrane helix</keyword>
<feature type="transmembrane region" description="Helical" evidence="1">
    <location>
        <begin position="12"/>
        <end position="33"/>
    </location>
</feature>
<name>A0A6C0ELI9_9ZZZZ</name>
<dbReference type="AlphaFoldDB" id="A0A6C0ELI9"/>
<keyword evidence="1" id="KW-0472">Membrane</keyword>